<dbReference type="GO" id="GO:0006508">
    <property type="term" value="P:proteolysis"/>
    <property type="evidence" value="ECO:0007669"/>
    <property type="project" value="UniProtKB-KW"/>
</dbReference>
<dbReference type="NCBIfam" id="NF005914">
    <property type="entry name" value="PRK07907.1"/>
    <property type="match status" value="1"/>
</dbReference>
<dbReference type="GO" id="GO:0046872">
    <property type="term" value="F:metal ion binding"/>
    <property type="evidence" value="ECO:0007669"/>
    <property type="project" value="UniProtKB-KW"/>
</dbReference>
<evidence type="ECO:0000256" key="1">
    <source>
        <dbReference type="ARBA" id="ARBA00022670"/>
    </source>
</evidence>
<dbReference type="Gene3D" id="3.30.70.360">
    <property type="match status" value="1"/>
</dbReference>
<dbReference type="InterPro" id="IPR051458">
    <property type="entry name" value="Cyt/Met_Dipeptidase"/>
</dbReference>
<dbReference type="Proteomes" id="UP000198925">
    <property type="component" value="Unassembled WGS sequence"/>
</dbReference>
<evidence type="ECO:0000313" key="5">
    <source>
        <dbReference type="EMBL" id="SDD78389.1"/>
    </source>
</evidence>
<feature type="domain" description="Peptidase M20 dimerisation" evidence="4">
    <location>
        <begin position="205"/>
        <end position="361"/>
    </location>
</feature>
<dbReference type="NCBIfam" id="NF006053">
    <property type="entry name" value="PRK08201.1"/>
    <property type="match status" value="1"/>
</dbReference>
<keyword evidence="6" id="KW-1185">Reference proteome</keyword>
<name>A0A1G6XJL5_9PROT</name>
<evidence type="ECO:0000256" key="3">
    <source>
        <dbReference type="ARBA" id="ARBA00022801"/>
    </source>
</evidence>
<dbReference type="STRING" id="938405.SAMN02927895_03629"/>
<dbReference type="Pfam" id="PF07687">
    <property type="entry name" value="M20_dimer"/>
    <property type="match status" value="1"/>
</dbReference>
<keyword evidence="1" id="KW-0645">Protease</keyword>
<dbReference type="SUPFAM" id="SSF53187">
    <property type="entry name" value="Zn-dependent exopeptidases"/>
    <property type="match status" value="1"/>
</dbReference>
<dbReference type="InterPro" id="IPR002933">
    <property type="entry name" value="Peptidase_M20"/>
</dbReference>
<accession>A0A1G6XJL5</accession>
<reference evidence="5 6" key="1">
    <citation type="submission" date="2016-10" db="EMBL/GenBank/DDBJ databases">
        <authorList>
            <person name="de Groot N.N."/>
        </authorList>
    </citation>
    <scope>NUCLEOTIDE SEQUENCE [LARGE SCALE GENOMIC DNA]</scope>
    <source>
        <strain evidence="5 6">CPCC 100156</strain>
    </source>
</reference>
<protein>
    <submittedName>
        <fullName evidence="5">Acetylornithine deacetylase/Succinyl-diaminopimelate desuccinylase</fullName>
    </submittedName>
</protein>
<evidence type="ECO:0000313" key="6">
    <source>
        <dbReference type="Proteomes" id="UP000198925"/>
    </source>
</evidence>
<keyword evidence="2" id="KW-0479">Metal-binding</keyword>
<dbReference type="Gene3D" id="3.40.630.10">
    <property type="entry name" value="Zn peptidases"/>
    <property type="match status" value="1"/>
</dbReference>
<evidence type="ECO:0000256" key="2">
    <source>
        <dbReference type="ARBA" id="ARBA00022723"/>
    </source>
</evidence>
<dbReference type="PANTHER" id="PTHR43270">
    <property type="entry name" value="BETA-ALA-HIS DIPEPTIDASE"/>
    <property type="match status" value="1"/>
</dbReference>
<keyword evidence="3" id="KW-0378">Hydrolase</keyword>
<dbReference type="AlphaFoldDB" id="A0A1G6XJL5"/>
<gene>
    <name evidence="5" type="ORF">SAMN04487779_101287</name>
</gene>
<dbReference type="EMBL" id="FMZX01000012">
    <property type="protein sequence ID" value="SDD78389.1"/>
    <property type="molecule type" value="Genomic_DNA"/>
</dbReference>
<dbReference type="InterPro" id="IPR011650">
    <property type="entry name" value="Peptidase_M20_dimer"/>
</dbReference>
<dbReference type="GO" id="GO:0008233">
    <property type="term" value="F:peptidase activity"/>
    <property type="evidence" value="ECO:0007669"/>
    <property type="project" value="UniProtKB-KW"/>
</dbReference>
<dbReference type="Pfam" id="PF01546">
    <property type="entry name" value="Peptidase_M20"/>
    <property type="match status" value="1"/>
</dbReference>
<dbReference type="RefSeq" id="WP_090664210.1">
    <property type="nucleotide sequence ID" value="NZ_FMZX01000012.1"/>
</dbReference>
<dbReference type="NCBIfam" id="NF006579">
    <property type="entry name" value="PRK09104.1"/>
    <property type="match status" value="1"/>
</dbReference>
<proteinExistence type="predicted"/>
<evidence type="ECO:0000259" key="4">
    <source>
        <dbReference type="Pfam" id="PF07687"/>
    </source>
</evidence>
<dbReference type="PANTHER" id="PTHR43270:SF12">
    <property type="entry name" value="SUCCINYL-DIAMINOPIMELATE DESUCCINYLASE"/>
    <property type="match status" value="1"/>
</dbReference>
<organism evidence="5 6">
    <name type="scientific">Belnapia rosea</name>
    <dbReference type="NCBI Taxonomy" id="938405"/>
    <lineage>
        <taxon>Bacteria</taxon>
        <taxon>Pseudomonadati</taxon>
        <taxon>Pseudomonadota</taxon>
        <taxon>Alphaproteobacteria</taxon>
        <taxon>Acetobacterales</taxon>
        <taxon>Roseomonadaceae</taxon>
        <taxon>Belnapia</taxon>
    </lineage>
</organism>
<sequence>MNSPLPDILARLDADAPAAEARLIDWLRIPSISAQPAHAGDCLRAAEWVRDQLAGMGFDAGIRPTAGHPVVVAHHPGPGPDAPHLLFYGHYDVQPPDPLALWTSPPFDPVVVEGPHGRRVVARGAVDDKGQTAMWLEALRAWHEVAGGPPCRVSVLIEGEEEVGSPSLDAFLAANKAELAADVAVISDTGMWDIDTPAITTRLRGMVYAQIDLKAASRDLHSGIYGGAALNPINALSRVMGGLHDENGRVQIPGFYDGIAEITNAQRVEWDSLGFDEGAFLGDIGLATPAGERGRSGLERLWARPTADLNGIWGGYTGDGSKTVIASEAHAKLSCRLVPGQDPAKVAEGIRRFVAERLPHDAKAEVTIFTTTPGIEVPADSRWVAAARGALAEEYGRPAVLIGSGGSIPVVESMRRLLGLDSLLVGFGLNDDQVHSPNEKFELRCLHQGARSHARMLAAFAAR</sequence>